<keyword evidence="3" id="KW-1003">Cell membrane</keyword>
<dbReference type="Proteomes" id="UP000823749">
    <property type="component" value="Chromosome 2"/>
</dbReference>
<evidence type="ECO:0000256" key="5">
    <source>
        <dbReference type="ARBA" id="ARBA00022692"/>
    </source>
</evidence>
<evidence type="ECO:0000256" key="7">
    <source>
        <dbReference type="ARBA" id="ARBA00022989"/>
    </source>
</evidence>
<comment type="similarity">
    <text evidence="2">Belongs to the RLP family.</text>
</comment>
<accession>A0AAV6L7W2</accession>
<dbReference type="AlphaFoldDB" id="A0AAV6L7W2"/>
<comment type="subcellular location">
    <subcellularLocation>
        <location evidence="1">Cell membrane</location>
        <topology evidence="1">Single-pass type I membrane protein</topology>
    </subcellularLocation>
</comment>
<evidence type="ECO:0000256" key="9">
    <source>
        <dbReference type="ARBA" id="ARBA00023170"/>
    </source>
</evidence>
<keyword evidence="6" id="KW-0677">Repeat</keyword>
<evidence type="ECO:0000256" key="4">
    <source>
        <dbReference type="ARBA" id="ARBA00022614"/>
    </source>
</evidence>
<evidence type="ECO:0000256" key="6">
    <source>
        <dbReference type="ARBA" id="ARBA00022737"/>
    </source>
</evidence>
<keyword evidence="8" id="KW-0472">Membrane</keyword>
<dbReference type="Pfam" id="PF13855">
    <property type="entry name" value="LRR_8"/>
    <property type="match status" value="1"/>
</dbReference>
<dbReference type="InterPro" id="IPR001611">
    <property type="entry name" value="Leu-rich_rpt"/>
</dbReference>
<evidence type="ECO:0000256" key="10">
    <source>
        <dbReference type="ARBA" id="ARBA00023180"/>
    </source>
</evidence>
<keyword evidence="12" id="KW-1185">Reference proteome</keyword>
<dbReference type="EMBL" id="JACTNZ010000002">
    <property type="protein sequence ID" value="KAG5560478.1"/>
    <property type="molecule type" value="Genomic_DNA"/>
</dbReference>
<keyword evidence="10" id="KW-0325">Glycoprotein</keyword>
<keyword evidence="5" id="KW-0812">Transmembrane</keyword>
<proteinExistence type="inferred from homology"/>
<evidence type="ECO:0000313" key="11">
    <source>
        <dbReference type="EMBL" id="KAG5560478.1"/>
    </source>
</evidence>
<keyword evidence="4" id="KW-0433">Leucine-rich repeat</keyword>
<keyword evidence="7" id="KW-1133">Transmembrane helix</keyword>
<evidence type="ECO:0000256" key="3">
    <source>
        <dbReference type="ARBA" id="ARBA00022475"/>
    </source>
</evidence>
<dbReference type="Gene3D" id="3.80.10.10">
    <property type="entry name" value="Ribonuclease Inhibitor"/>
    <property type="match status" value="1"/>
</dbReference>
<name>A0AAV6L7W2_9ERIC</name>
<evidence type="ECO:0000256" key="8">
    <source>
        <dbReference type="ARBA" id="ARBA00023136"/>
    </source>
</evidence>
<reference evidence="11" key="1">
    <citation type="submission" date="2020-08" db="EMBL/GenBank/DDBJ databases">
        <title>Plant Genome Project.</title>
        <authorList>
            <person name="Zhang R.-G."/>
        </authorList>
    </citation>
    <scope>NUCLEOTIDE SEQUENCE</scope>
    <source>
        <strain evidence="11">WSP0</strain>
        <tissue evidence="11">Leaf</tissue>
    </source>
</reference>
<evidence type="ECO:0000313" key="12">
    <source>
        <dbReference type="Proteomes" id="UP000823749"/>
    </source>
</evidence>
<dbReference type="PANTHER" id="PTHR27004:SF447">
    <property type="entry name" value="RECEPTOR LIKE PROTEIN 30-LIKE"/>
    <property type="match status" value="1"/>
</dbReference>
<dbReference type="InterPro" id="IPR032675">
    <property type="entry name" value="LRR_dom_sf"/>
</dbReference>
<protein>
    <submittedName>
        <fullName evidence="11">Uncharacterized protein</fullName>
    </submittedName>
</protein>
<organism evidence="11 12">
    <name type="scientific">Rhododendron griersonianum</name>
    <dbReference type="NCBI Taxonomy" id="479676"/>
    <lineage>
        <taxon>Eukaryota</taxon>
        <taxon>Viridiplantae</taxon>
        <taxon>Streptophyta</taxon>
        <taxon>Embryophyta</taxon>
        <taxon>Tracheophyta</taxon>
        <taxon>Spermatophyta</taxon>
        <taxon>Magnoliopsida</taxon>
        <taxon>eudicotyledons</taxon>
        <taxon>Gunneridae</taxon>
        <taxon>Pentapetalae</taxon>
        <taxon>asterids</taxon>
        <taxon>Ericales</taxon>
        <taxon>Ericaceae</taxon>
        <taxon>Ericoideae</taxon>
        <taxon>Rhodoreae</taxon>
        <taxon>Rhododendron</taxon>
    </lineage>
</organism>
<evidence type="ECO:0000256" key="2">
    <source>
        <dbReference type="ARBA" id="ARBA00009592"/>
    </source>
</evidence>
<dbReference type="SUPFAM" id="SSF52058">
    <property type="entry name" value="L domain-like"/>
    <property type="match status" value="1"/>
</dbReference>
<dbReference type="GO" id="GO:0005886">
    <property type="term" value="C:plasma membrane"/>
    <property type="evidence" value="ECO:0007669"/>
    <property type="project" value="UniProtKB-SubCell"/>
</dbReference>
<comment type="caution">
    <text evidence="11">The sequence shown here is derived from an EMBL/GenBank/DDBJ whole genome shotgun (WGS) entry which is preliminary data.</text>
</comment>
<gene>
    <name evidence="11" type="ORF">RHGRI_003707</name>
</gene>
<evidence type="ECO:0000256" key="1">
    <source>
        <dbReference type="ARBA" id="ARBA00004251"/>
    </source>
</evidence>
<sequence>MSSDFSGNLPTEYICNWNGMKMINKEKLTYMHAIPNIDQYQTLAGPTTHEAQFWWWGKTYEYSMKVVSKGTKRLYERIQSALVVVDLSSNTFVGDIPESLGTLSGLLFLNISNNKLTSAIPSSLAKLTELESLDLSQNLSLDRSLGIVWCPTMTSPPPPPIFQDHDFESSKRYLLGGHSLGIWNWASSWVCYWDNSDQKLLAMKLWVLSSLLTFVLVLPSWLQVLSIKGQGVEEMQVLAVE</sequence>
<dbReference type="PANTHER" id="PTHR27004">
    <property type="entry name" value="RECEPTOR-LIKE PROTEIN 12 ISOFORM X1"/>
    <property type="match status" value="1"/>
</dbReference>
<keyword evidence="9" id="KW-0675">Receptor</keyword>